<evidence type="ECO:0000313" key="5">
    <source>
        <dbReference type="EMBL" id="CAF27893.1"/>
    </source>
</evidence>
<reference evidence="5 6" key="1">
    <citation type="journal article" date="2004" name="Proc. Natl. Acad. Sci. U.S.A.">
        <title>The louse-borne human pathogen Bartonella quintana is a genomic derivative of the zoonotic agent Bartonella henselae.</title>
        <authorList>
            <person name="Alsmark U.C.M."/>
            <person name="Frank A.C."/>
            <person name="Karlberg E.O."/>
            <person name="Legault B.-A."/>
            <person name="Ardell D.H."/>
            <person name="Canbaeck B."/>
            <person name="Eriksson A.-S."/>
            <person name="Naeslund A.K."/>
            <person name="Handley S.A."/>
            <person name="Huvet M."/>
            <person name="La Scola B."/>
            <person name="Holmberg M."/>
            <person name="Andersson S.G.E."/>
        </authorList>
    </citation>
    <scope>NUCLEOTIDE SEQUENCE [LARGE SCALE GENOMIC DNA]</scope>
    <source>
        <strain evidence="6">ATCC 49882 / DSM 28221 / CCUG 30454 / Houston 1</strain>
    </source>
</reference>
<dbReference type="InterPro" id="IPR001451">
    <property type="entry name" value="Hexapep"/>
</dbReference>
<name>A0A0H3M3Q7_BARHE</name>
<comment type="similarity">
    <text evidence="1">Belongs to the transferase hexapeptide repeat family.</text>
</comment>
<organism evidence="5 6">
    <name type="scientific">Bartonella henselae (strain ATCC 49882 / DSM 28221 / CCUG 30454 / Houston 1)</name>
    <name type="common">Rochalimaea henselae</name>
    <dbReference type="NCBI Taxonomy" id="283166"/>
    <lineage>
        <taxon>Bacteria</taxon>
        <taxon>Pseudomonadati</taxon>
        <taxon>Pseudomonadota</taxon>
        <taxon>Alphaproteobacteria</taxon>
        <taxon>Hyphomicrobiales</taxon>
        <taxon>Bartonellaceae</taxon>
        <taxon>Bartonella</taxon>
    </lineage>
</organism>
<evidence type="ECO:0000256" key="2">
    <source>
        <dbReference type="ARBA" id="ARBA00022679"/>
    </source>
</evidence>
<dbReference type="PANTHER" id="PTHR43300:SF11">
    <property type="entry name" value="ACETYLTRANSFERASE RV3034C-RELATED"/>
    <property type="match status" value="1"/>
</dbReference>
<evidence type="ECO:0000313" key="6">
    <source>
        <dbReference type="Proteomes" id="UP000000421"/>
    </source>
</evidence>
<accession>A0A0K8J0L7</accession>
<dbReference type="eggNOG" id="COG0110">
    <property type="taxonomic scope" value="Bacteria"/>
</dbReference>
<dbReference type="Pfam" id="PF00132">
    <property type="entry name" value="Hexapep"/>
    <property type="match status" value="1"/>
</dbReference>
<evidence type="ECO:0000256" key="3">
    <source>
        <dbReference type="ARBA" id="ARBA00022737"/>
    </source>
</evidence>
<protein>
    <submittedName>
        <fullName evidence="5">Chloramphenicol acetyltransferase</fullName>
    </submittedName>
</protein>
<sequence length="209" mass="24228">MNTKKDLRFRESQPRINTTARLHGCKLGRYVEINERVVLRDVTVGDFSYFEHNSEAIYSDIGRFCSIASHVCVNALEHPMERLSTHKITYRPNEYFRYMSLDRSFRERRCEKRVTVGHDVWIGHGAVIMPGVAIGHGAIIGTNAVITKDILPYTIVAGVPAKPLRMRFPDNVIQTLLEMAWWNWPLDKIYNALSDMQNLPIEVFIHKWK</sequence>
<dbReference type="GO" id="GO:0016746">
    <property type="term" value="F:acyltransferase activity"/>
    <property type="evidence" value="ECO:0007669"/>
    <property type="project" value="UniProtKB-KW"/>
</dbReference>
<evidence type="ECO:0000256" key="4">
    <source>
        <dbReference type="ARBA" id="ARBA00023315"/>
    </source>
</evidence>
<dbReference type="EnsemblBacteria" id="CAF27893">
    <property type="protein sequence ID" value="CAF27893"/>
    <property type="gene ID" value="BH11080"/>
</dbReference>
<dbReference type="OrthoDB" id="9815592at2"/>
<keyword evidence="6" id="KW-1185">Reference proteome</keyword>
<proteinExistence type="inferred from homology"/>
<dbReference type="AlphaFoldDB" id="A0A0H3M3Q7"/>
<keyword evidence="3" id="KW-0677">Repeat</keyword>
<dbReference type="PaxDb" id="283166-BH11080"/>
<dbReference type="SUPFAM" id="SSF51161">
    <property type="entry name" value="Trimeric LpxA-like enzymes"/>
    <property type="match status" value="1"/>
</dbReference>
<dbReference type="PANTHER" id="PTHR43300">
    <property type="entry name" value="ACETYLTRANSFERASE"/>
    <property type="match status" value="1"/>
</dbReference>
<keyword evidence="2 5" id="KW-0808">Transferase</keyword>
<dbReference type="InterPro" id="IPR018357">
    <property type="entry name" value="Hexapep_transf_CS"/>
</dbReference>
<gene>
    <name evidence="5" type="primary">cat</name>
    <name evidence="5" type="ordered locus">BH11080</name>
</gene>
<dbReference type="KEGG" id="bhe:BH11080"/>
<dbReference type="EMBL" id="BX897699">
    <property type="protein sequence ID" value="CAF27893.1"/>
    <property type="molecule type" value="Genomic_DNA"/>
</dbReference>
<accession>A0A0H3M3Q7</accession>
<dbReference type="InterPro" id="IPR017694">
    <property type="entry name" value="Phosphonate_tfrase_rpt"/>
</dbReference>
<dbReference type="NCBIfam" id="TIGR03308">
    <property type="entry name" value="phn_thr-fam"/>
    <property type="match status" value="1"/>
</dbReference>
<evidence type="ECO:0000256" key="1">
    <source>
        <dbReference type="ARBA" id="ARBA00007274"/>
    </source>
</evidence>
<dbReference type="RefSeq" id="WP_011180958.1">
    <property type="nucleotide sequence ID" value="NC_005956.1"/>
</dbReference>
<dbReference type="Gene3D" id="2.160.10.10">
    <property type="entry name" value="Hexapeptide repeat proteins"/>
    <property type="match status" value="1"/>
</dbReference>
<dbReference type="InterPro" id="IPR050179">
    <property type="entry name" value="Trans_hexapeptide_repeat"/>
</dbReference>
<dbReference type="PROSITE" id="PS00101">
    <property type="entry name" value="HEXAPEP_TRANSFERASES"/>
    <property type="match status" value="1"/>
</dbReference>
<dbReference type="InterPro" id="IPR011004">
    <property type="entry name" value="Trimer_LpxA-like_sf"/>
</dbReference>
<dbReference type="Proteomes" id="UP000000421">
    <property type="component" value="Chromosome"/>
</dbReference>
<dbReference type="GeneID" id="92985724"/>
<keyword evidence="4" id="KW-0012">Acyltransferase</keyword>
<dbReference type="CDD" id="cd03349">
    <property type="entry name" value="LbH_XAT"/>
    <property type="match status" value="1"/>
</dbReference>